<protein>
    <submittedName>
        <fullName evidence="3">Uncharacterized protein</fullName>
    </submittedName>
</protein>
<feature type="transmembrane region" description="Helical" evidence="2">
    <location>
        <begin position="265"/>
        <end position="283"/>
    </location>
</feature>
<name>A0A5B7WPK8_9MICC</name>
<feature type="transmembrane region" description="Helical" evidence="2">
    <location>
        <begin position="40"/>
        <end position="58"/>
    </location>
</feature>
<feature type="transmembrane region" description="Helical" evidence="2">
    <location>
        <begin position="220"/>
        <end position="238"/>
    </location>
</feature>
<dbReference type="KEGG" id="gcr:GcLGCM259_0054"/>
<dbReference type="Proteomes" id="UP000307000">
    <property type="component" value="Chromosome"/>
</dbReference>
<reference evidence="3 4" key="1">
    <citation type="submission" date="2018-12" db="EMBL/GenBank/DDBJ databases">
        <title>Complete Genome Sequence of Glutamicibacter creatinolyticus strain LGCM259,isolated from an abscess of a 12-year-old mare in Italy.</title>
        <authorList>
            <person name="Santos R.G."/>
            <person name="Silva A.L."/>
            <person name="Seyffert N."/>
            <person name="Castro T.L.P."/>
            <person name="Attili A.R."/>
            <person name="Rifici C."/>
            <person name="Mazzullo G."/>
            <person name="Brenig B."/>
            <person name="Venanzi F."/>
            <person name="Azevedo V."/>
        </authorList>
    </citation>
    <scope>NUCLEOTIDE SEQUENCE [LARGE SCALE GENOMIC DNA]</scope>
    <source>
        <strain evidence="3 4">LGCM 259</strain>
    </source>
</reference>
<keyword evidence="2" id="KW-0812">Transmembrane</keyword>
<sequence>MTDLSAPLGSFAVAAALVALILRALSPSGSGNLLSQARRYARWCALIGFLAAVSTDWFDAFYLISAEGQAVPGGWPGAVGRAATPALWVGFVYVLAQFTGPRVQRSADPQPRTGLVPGKLVAALVLVLAGSLTALWAAGDVPYRAPTAQRELSEEEMSYFIPAADGLRPAGEVLPYLALCLGLLVAATLLASLVILRRRPLPGISRHDNRVLRRVWLNRLYRTVAVVLAANGAAALHYKARWFHQQAAVGDLERLRALGDGWDSVGNYAVLGVALVMLFWRPPQNFEGVTAVPRHPVRALRDHLFATQYVALGASLILLLVLWPTHSPQPQALPDARPGMHLMALITGAALLYLVITGSSMGYVHGKAGRTGPRHWGPLPRWIYPVAGLLMAASVYFLLRPPLDYLWGLVTAPAAFILLLVAVLLLAHAAVRLASRRMQVAWAVDGHWERWYRQVIELRSLRTVTAALGALLFCGYGFDYGWVGLSLAVLCFPARLLIPHPGPEKHPAAAHGRPAAAGPAAPPGAPGRP</sequence>
<feature type="transmembrane region" description="Helical" evidence="2">
    <location>
        <begin position="176"/>
        <end position="196"/>
    </location>
</feature>
<feature type="transmembrane region" description="Helical" evidence="2">
    <location>
        <begin position="120"/>
        <end position="138"/>
    </location>
</feature>
<gene>
    <name evidence="3" type="ORF">GcLGCM259_0054</name>
</gene>
<evidence type="ECO:0000256" key="1">
    <source>
        <dbReference type="SAM" id="MobiDB-lite"/>
    </source>
</evidence>
<proteinExistence type="predicted"/>
<keyword evidence="2" id="KW-1133">Transmembrane helix</keyword>
<dbReference type="EMBL" id="CP034412">
    <property type="protein sequence ID" value="QCY45847.1"/>
    <property type="molecule type" value="Genomic_DNA"/>
</dbReference>
<keyword evidence="4" id="KW-1185">Reference proteome</keyword>
<keyword evidence="2" id="KW-0472">Membrane</keyword>
<accession>A0A5B7WPK8</accession>
<feature type="transmembrane region" description="Helical" evidence="2">
    <location>
        <begin position="382"/>
        <end position="399"/>
    </location>
</feature>
<evidence type="ECO:0000313" key="3">
    <source>
        <dbReference type="EMBL" id="QCY45847.1"/>
    </source>
</evidence>
<feature type="transmembrane region" description="Helical" evidence="2">
    <location>
        <begin position="405"/>
        <end position="427"/>
    </location>
</feature>
<feature type="compositionally biased region" description="Low complexity" evidence="1">
    <location>
        <begin position="509"/>
        <end position="519"/>
    </location>
</feature>
<dbReference type="RefSeq" id="WP_138925399.1">
    <property type="nucleotide sequence ID" value="NZ_CP034412.1"/>
</dbReference>
<evidence type="ECO:0000313" key="4">
    <source>
        <dbReference type="Proteomes" id="UP000307000"/>
    </source>
</evidence>
<evidence type="ECO:0000256" key="2">
    <source>
        <dbReference type="SAM" id="Phobius"/>
    </source>
</evidence>
<feature type="transmembrane region" description="Helical" evidence="2">
    <location>
        <begin position="6"/>
        <end position="25"/>
    </location>
</feature>
<dbReference type="AlphaFoldDB" id="A0A5B7WPK8"/>
<feature type="region of interest" description="Disordered" evidence="1">
    <location>
        <begin position="505"/>
        <end position="529"/>
    </location>
</feature>
<feature type="transmembrane region" description="Helical" evidence="2">
    <location>
        <begin position="343"/>
        <end position="361"/>
    </location>
</feature>
<feature type="transmembrane region" description="Helical" evidence="2">
    <location>
        <begin position="304"/>
        <end position="323"/>
    </location>
</feature>
<feature type="compositionally biased region" description="Pro residues" evidence="1">
    <location>
        <begin position="520"/>
        <end position="529"/>
    </location>
</feature>
<feature type="transmembrane region" description="Helical" evidence="2">
    <location>
        <begin position="78"/>
        <end position="99"/>
    </location>
</feature>
<organism evidence="3 4">
    <name type="scientific">Glutamicibacter creatinolyticus</name>
    <dbReference type="NCBI Taxonomy" id="162496"/>
    <lineage>
        <taxon>Bacteria</taxon>
        <taxon>Bacillati</taxon>
        <taxon>Actinomycetota</taxon>
        <taxon>Actinomycetes</taxon>
        <taxon>Micrococcales</taxon>
        <taxon>Micrococcaceae</taxon>
        <taxon>Glutamicibacter</taxon>
    </lineage>
</organism>